<organism evidence="1 2">
    <name type="scientific">Bombus terrestris</name>
    <name type="common">Buff-tailed bumblebee</name>
    <name type="synonym">Apis terrestris</name>
    <dbReference type="NCBI Taxonomy" id="30195"/>
    <lineage>
        <taxon>Eukaryota</taxon>
        <taxon>Metazoa</taxon>
        <taxon>Ecdysozoa</taxon>
        <taxon>Arthropoda</taxon>
        <taxon>Hexapoda</taxon>
        <taxon>Insecta</taxon>
        <taxon>Pterygota</taxon>
        <taxon>Neoptera</taxon>
        <taxon>Endopterygota</taxon>
        <taxon>Hymenoptera</taxon>
        <taxon>Apocrita</taxon>
        <taxon>Aculeata</taxon>
        <taxon>Apoidea</taxon>
        <taxon>Anthophila</taxon>
        <taxon>Apidae</taxon>
        <taxon>Bombus</taxon>
        <taxon>Bombus</taxon>
    </lineage>
</organism>
<accession>A0A9C6SZ56</accession>
<gene>
    <name evidence="2" type="primary">LOC125386742</name>
</gene>
<evidence type="ECO:0000313" key="1">
    <source>
        <dbReference type="Proteomes" id="UP000835206"/>
    </source>
</evidence>
<dbReference type="RefSeq" id="XP_048269801.1">
    <property type="nucleotide sequence ID" value="XM_048413844.1"/>
</dbReference>
<protein>
    <submittedName>
        <fullName evidence="2">Uncharacterized protein LOC125386742</fullName>
    </submittedName>
</protein>
<keyword evidence="1" id="KW-1185">Reference proteome</keyword>
<sequence length="151" mass="17424">MCNTFRISLLDNCAIGLCEKSERNLKLGTPLLQALFQQPYGWIFYLCCAVQPPTPSLTITVTIILTTNSVTNTLVVFRNPRQPEHVATKDSYPYLLRSLQTILIAKTRCSLILRIKLLQKAEIIVMLKATRSRNRILRDYVRLNSKFYHCY</sequence>
<dbReference type="KEGG" id="bter:125386742"/>
<dbReference type="GeneID" id="125386742"/>
<reference evidence="2" key="1">
    <citation type="submission" date="2025-08" db="UniProtKB">
        <authorList>
            <consortium name="RefSeq"/>
        </authorList>
    </citation>
    <scope>IDENTIFICATION</scope>
</reference>
<dbReference type="AlphaFoldDB" id="A0A9C6SZ56"/>
<dbReference type="Proteomes" id="UP000835206">
    <property type="component" value="Chromosome 17"/>
</dbReference>
<proteinExistence type="predicted"/>
<evidence type="ECO:0000313" key="2">
    <source>
        <dbReference type="RefSeq" id="XP_048269801.1"/>
    </source>
</evidence>
<name>A0A9C6SZ56_BOMTE</name>